<reference evidence="5" key="1">
    <citation type="submission" date="2013-01" db="EMBL/GenBank/DDBJ databases">
        <title>Draft Genome Sequence of a Mulberry Tree, Morus notabilis C.K. Schneid.</title>
        <authorList>
            <person name="He N."/>
            <person name="Zhao S."/>
        </authorList>
    </citation>
    <scope>NUCLEOTIDE SEQUENCE</scope>
</reference>
<dbReference type="AlphaFoldDB" id="W9RXB4"/>
<feature type="compositionally biased region" description="Basic and acidic residues" evidence="1">
    <location>
        <begin position="268"/>
        <end position="290"/>
    </location>
</feature>
<feature type="region of interest" description="Disordered" evidence="1">
    <location>
        <begin position="1"/>
        <end position="72"/>
    </location>
</feature>
<protein>
    <submittedName>
        <fullName evidence="4">Adagio protein 3</fullName>
    </submittedName>
</protein>
<dbReference type="InterPro" id="IPR036361">
    <property type="entry name" value="SAP_dom_sf"/>
</dbReference>
<dbReference type="InterPro" id="IPR056116">
    <property type="entry name" value="DUF7699"/>
</dbReference>
<dbReference type="EMBL" id="KE345247">
    <property type="protein sequence ID" value="EXB96711.1"/>
    <property type="molecule type" value="Genomic_DNA"/>
</dbReference>
<evidence type="ECO:0000313" key="4">
    <source>
        <dbReference type="EMBL" id="EXB96711.1"/>
    </source>
</evidence>
<proteinExistence type="predicted"/>
<feature type="compositionally biased region" description="Acidic residues" evidence="1">
    <location>
        <begin position="48"/>
        <end position="60"/>
    </location>
</feature>
<dbReference type="InterPro" id="IPR003034">
    <property type="entry name" value="SAP_dom"/>
</dbReference>
<organism evidence="4 5">
    <name type="scientific">Morus notabilis</name>
    <dbReference type="NCBI Taxonomy" id="981085"/>
    <lineage>
        <taxon>Eukaryota</taxon>
        <taxon>Viridiplantae</taxon>
        <taxon>Streptophyta</taxon>
        <taxon>Embryophyta</taxon>
        <taxon>Tracheophyta</taxon>
        <taxon>Spermatophyta</taxon>
        <taxon>Magnoliopsida</taxon>
        <taxon>eudicotyledons</taxon>
        <taxon>Gunneridae</taxon>
        <taxon>Pentapetalae</taxon>
        <taxon>rosids</taxon>
        <taxon>fabids</taxon>
        <taxon>Rosales</taxon>
        <taxon>Moraceae</taxon>
        <taxon>Moreae</taxon>
        <taxon>Morus</taxon>
    </lineage>
</organism>
<sequence>MAESKGKRAVVFLSSSSEEEDDNVAAVLLSSDDDEYQDDLEVIKSDGSDDDIGEEEEESDYPNKDQQEDDDDESLCNKIIRLLTENRELDSLKLKDCKAYLRTYGLRLSGNKSVCLQRIKEHWRLKDGNGETLYPRPSFSINCTGDVCKGDVVLFRQKVYEKLRHGRVLGKRIVVGRVVKESYGTAKQQHTFTVEVFWSRGVKKLPPLFPLLVKGRNLYRMRTFRQCWHDEAERLKVLAEKHRRGDAARSERAMRKTQNLTSNRGKKCQKEFPSEGRSKMRKTNESKKGRDYVDRLRKTKIQGSRVYSDRQQKDSMFRAAEHFEGYEKFTCPSTSKGPSFQTRLDPRRIHHRYQKKFQQRTAPYPRLWEDRRVDLSMIDYSDHQQKDPRRSIGGDSQALSGKVRLRPKRRGSHGRKYVFCKRLIGGDDQALSGKILAQFLRNRGAKLVVSGGCTDAGVLLNDTYLLDLTTDKPTWREIPTSWAPPSRLGHSLSFYGRTKILMFGGLAKSGHLLLRLGEAYTIDLEDEEPHWRQLECSAFTSVRSQSAIVPPPRLDHVAVSTPRGRIIIFGGSMYDRTTGRSYEATFKSGCLVS</sequence>
<evidence type="ECO:0000256" key="1">
    <source>
        <dbReference type="SAM" id="MobiDB-lite"/>
    </source>
</evidence>
<dbReference type="PANTHER" id="PTHR35323">
    <property type="entry name" value="SAP DOMAIN-CONTAINING PROTEIN"/>
    <property type="match status" value="1"/>
</dbReference>
<name>W9RXB4_9ROSA</name>
<dbReference type="InterPro" id="IPR015915">
    <property type="entry name" value="Kelch-typ_b-propeller"/>
</dbReference>
<dbReference type="Pfam" id="PF24681">
    <property type="entry name" value="Kelch_KLHDC2_KLHL20_DRC7"/>
    <property type="match status" value="1"/>
</dbReference>
<evidence type="ECO:0000313" key="5">
    <source>
        <dbReference type="Proteomes" id="UP000030645"/>
    </source>
</evidence>
<keyword evidence="5" id="KW-1185">Reference proteome</keyword>
<dbReference type="PANTHER" id="PTHR35323:SF2">
    <property type="entry name" value="SAP DOMAIN-CONTAINING PROTEIN"/>
    <property type="match status" value="1"/>
</dbReference>
<evidence type="ECO:0000259" key="3">
    <source>
        <dbReference type="Pfam" id="PF24766"/>
    </source>
</evidence>
<feature type="region of interest" description="Disordered" evidence="1">
    <location>
        <begin position="246"/>
        <end position="290"/>
    </location>
</feature>
<dbReference type="Gene3D" id="2.120.10.80">
    <property type="entry name" value="Kelch-type beta propeller"/>
    <property type="match status" value="1"/>
</dbReference>
<feature type="domain" description="DUF7699" evidence="3">
    <location>
        <begin position="148"/>
        <end position="228"/>
    </location>
</feature>
<dbReference type="SUPFAM" id="SSF117281">
    <property type="entry name" value="Kelch motif"/>
    <property type="match status" value="1"/>
</dbReference>
<feature type="domain" description="SAP" evidence="2">
    <location>
        <begin position="89"/>
        <end position="124"/>
    </location>
</feature>
<gene>
    <name evidence="4" type="ORF">L484_011754</name>
</gene>
<feature type="compositionally biased region" description="Basic and acidic residues" evidence="1">
    <location>
        <begin position="380"/>
        <end position="392"/>
    </location>
</feature>
<dbReference type="Pfam" id="PF24766">
    <property type="entry name" value="DUF7699"/>
    <property type="match status" value="1"/>
</dbReference>
<dbReference type="eggNOG" id="ENOG502QRQA">
    <property type="taxonomic scope" value="Eukaryota"/>
</dbReference>
<feature type="region of interest" description="Disordered" evidence="1">
    <location>
        <begin position="380"/>
        <end position="410"/>
    </location>
</feature>
<evidence type="ECO:0000259" key="2">
    <source>
        <dbReference type="Pfam" id="PF02037"/>
    </source>
</evidence>
<dbReference type="SUPFAM" id="SSF68906">
    <property type="entry name" value="SAP domain"/>
    <property type="match status" value="1"/>
</dbReference>
<feature type="compositionally biased region" description="Acidic residues" evidence="1">
    <location>
        <begin position="31"/>
        <end position="40"/>
    </location>
</feature>
<accession>W9RXB4</accession>
<dbReference type="Proteomes" id="UP000030645">
    <property type="component" value="Unassembled WGS sequence"/>
</dbReference>
<dbReference type="Pfam" id="PF02037">
    <property type="entry name" value="SAP"/>
    <property type="match status" value="1"/>
</dbReference>